<keyword evidence="5" id="KW-1185">Reference proteome</keyword>
<dbReference type="InterPro" id="IPR050271">
    <property type="entry name" value="UDP-glycosyltransferase"/>
</dbReference>
<protein>
    <submittedName>
        <fullName evidence="4">MGT family glycosyltransferase</fullName>
    </submittedName>
</protein>
<name>A0A420WZK3_9GAMM</name>
<dbReference type="SUPFAM" id="SSF53756">
    <property type="entry name" value="UDP-Glycosyltransferase/glycogen phosphorylase"/>
    <property type="match status" value="1"/>
</dbReference>
<dbReference type="EMBL" id="RBIN01000002">
    <property type="protein sequence ID" value="RKR06788.1"/>
    <property type="molecule type" value="Genomic_DNA"/>
</dbReference>
<dbReference type="Proteomes" id="UP000281975">
    <property type="component" value="Unassembled WGS sequence"/>
</dbReference>
<gene>
    <name evidence="4" type="ORF">C7446_0786</name>
</gene>
<dbReference type="OrthoDB" id="9805366at2"/>
<evidence type="ECO:0000313" key="5">
    <source>
        <dbReference type="Proteomes" id="UP000281975"/>
    </source>
</evidence>
<evidence type="ECO:0000256" key="1">
    <source>
        <dbReference type="ARBA" id="ARBA00022676"/>
    </source>
</evidence>
<dbReference type="Gene3D" id="3.40.50.2000">
    <property type="entry name" value="Glycogen Phosphorylase B"/>
    <property type="match status" value="2"/>
</dbReference>
<dbReference type="AlphaFoldDB" id="A0A420WZK3"/>
<comment type="caution">
    <text evidence="4">The sequence shown here is derived from an EMBL/GenBank/DDBJ whole genome shotgun (WGS) entry which is preliminary data.</text>
</comment>
<proteinExistence type="predicted"/>
<evidence type="ECO:0000313" key="4">
    <source>
        <dbReference type="EMBL" id="RKR06788.1"/>
    </source>
</evidence>
<dbReference type="PANTHER" id="PTHR48043">
    <property type="entry name" value="EG:EG0003.4 PROTEIN-RELATED"/>
    <property type="match status" value="1"/>
</dbReference>
<dbReference type="InterPro" id="IPR002213">
    <property type="entry name" value="UDP_glucos_trans"/>
</dbReference>
<accession>A0A420WZK3</accession>
<sequence length="448" mass="48246">MAHLALICPPYASHLRVFESLAARLIARGHDVTFLLPPGTTLYLQHTAVDVCLLETSGSTRPTPGTGKRLTPALLQTVDELRARTDALCRLAPQLLQERNVDLVLGDQMEAGAGLVADHLQLPLISIASALPLDRDIGIPPPWLGWRYDPTDRGREHHRVADRISRWLMRRHNRTIACWAEQLGLAPRYELQDCISGVQCIAQTVPGLDFPRTSLSAHLAPVGPIRPPVEDTPPAVLDPAIDPARPLVYASLGTLQGHRLDIFRLLARACRRLDIQLIVSHCGCLTPEQAATIDATRVEAQVPQPALLKHCDICITHGGLNTVMDALSATVPVLAIPLAFDQPGIAARLVHHELGLRLTPRQLSLPRLTAALTTLLTQSGYRRRALSLSREIAGAGGAVGAVAHIEHILQTRGTGPREALAGSALPATTDEPVGSLPRPEHLPDGSGA</sequence>
<organism evidence="4 5">
    <name type="scientific">Kushneria sinocarnis</name>
    <dbReference type="NCBI Taxonomy" id="595502"/>
    <lineage>
        <taxon>Bacteria</taxon>
        <taxon>Pseudomonadati</taxon>
        <taxon>Pseudomonadota</taxon>
        <taxon>Gammaproteobacteria</taxon>
        <taxon>Oceanospirillales</taxon>
        <taxon>Halomonadaceae</taxon>
        <taxon>Kushneria</taxon>
    </lineage>
</organism>
<keyword evidence="1" id="KW-0328">Glycosyltransferase</keyword>
<feature type="region of interest" description="Disordered" evidence="3">
    <location>
        <begin position="416"/>
        <end position="448"/>
    </location>
</feature>
<feature type="compositionally biased region" description="Basic and acidic residues" evidence="3">
    <location>
        <begin position="438"/>
        <end position="448"/>
    </location>
</feature>
<dbReference type="CDD" id="cd03784">
    <property type="entry name" value="GT1_Gtf-like"/>
    <property type="match status" value="1"/>
</dbReference>
<evidence type="ECO:0000256" key="2">
    <source>
        <dbReference type="ARBA" id="ARBA00022679"/>
    </source>
</evidence>
<dbReference type="RefSeq" id="WP_121171460.1">
    <property type="nucleotide sequence ID" value="NZ_RBIN01000002.1"/>
</dbReference>
<reference evidence="4 5" key="1">
    <citation type="submission" date="2018-10" db="EMBL/GenBank/DDBJ databases">
        <title>Genomic Encyclopedia of Type Strains, Phase IV (KMG-IV): sequencing the most valuable type-strain genomes for metagenomic binning, comparative biology and taxonomic classification.</title>
        <authorList>
            <person name="Goeker M."/>
        </authorList>
    </citation>
    <scope>NUCLEOTIDE SEQUENCE [LARGE SCALE GENOMIC DNA]</scope>
    <source>
        <strain evidence="4 5">DSM 23229</strain>
    </source>
</reference>
<dbReference type="GO" id="GO:0008194">
    <property type="term" value="F:UDP-glycosyltransferase activity"/>
    <property type="evidence" value="ECO:0007669"/>
    <property type="project" value="InterPro"/>
</dbReference>
<dbReference type="PANTHER" id="PTHR48043:SF145">
    <property type="entry name" value="FI06409P-RELATED"/>
    <property type="match status" value="1"/>
</dbReference>
<keyword evidence="2 4" id="KW-0808">Transferase</keyword>
<dbReference type="Pfam" id="PF00201">
    <property type="entry name" value="UDPGT"/>
    <property type="match status" value="1"/>
</dbReference>
<evidence type="ECO:0000256" key="3">
    <source>
        <dbReference type="SAM" id="MobiDB-lite"/>
    </source>
</evidence>